<evidence type="ECO:0000313" key="6">
    <source>
        <dbReference type="EMBL" id="KAK9745083.1"/>
    </source>
</evidence>
<evidence type="ECO:0000256" key="4">
    <source>
        <dbReference type="SAM" id="MobiDB-lite"/>
    </source>
</evidence>
<evidence type="ECO:0000259" key="5">
    <source>
        <dbReference type="PROSITE" id="PS50089"/>
    </source>
</evidence>
<evidence type="ECO:0000256" key="2">
    <source>
        <dbReference type="ARBA" id="ARBA00022833"/>
    </source>
</evidence>
<feature type="region of interest" description="Disordered" evidence="4">
    <location>
        <begin position="1"/>
        <end position="49"/>
    </location>
</feature>
<feature type="compositionally biased region" description="Basic residues" evidence="4">
    <location>
        <begin position="1"/>
        <end position="14"/>
    </location>
</feature>
<dbReference type="PROSITE" id="PS50089">
    <property type="entry name" value="ZF_RING_2"/>
    <property type="match status" value="1"/>
</dbReference>
<dbReference type="GO" id="GO:0008270">
    <property type="term" value="F:zinc ion binding"/>
    <property type="evidence" value="ECO:0007669"/>
    <property type="project" value="UniProtKB-KW"/>
</dbReference>
<protein>
    <recommendedName>
        <fullName evidence="5">RING-type domain-containing protein</fullName>
    </recommendedName>
</protein>
<gene>
    <name evidence="6" type="ORF">QE152_g7241</name>
</gene>
<keyword evidence="7" id="KW-1185">Reference proteome</keyword>
<dbReference type="InterPro" id="IPR001841">
    <property type="entry name" value="Znf_RING"/>
</dbReference>
<feature type="domain" description="RING-type" evidence="5">
    <location>
        <begin position="83"/>
        <end position="127"/>
    </location>
</feature>
<organism evidence="6 7">
    <name type="scientific">Popillia japonica</name>
    <name type="common">Japanese beetle</name>
    <dbReference type="NCBI Taxonomy" id="7064"/>
    <lineage>
        <taxon>Eukaryota</taxon>
        <taxon>Metazoa</taxon>
        <taxon>Ecdysozoa</taxon>
        <taxon>Arthropoda</taxon>
        <taxon>Hexapoda</taxon>
        <taxon>Insecta</taxon>
        <taxon>Pterygota</taxon>
        <taxon>Neoptera</taxon>
        <taxon>Endopterygota</taxon>
        <taxon>Coleoptera</taxon>
        <taxon>Polyphaga</taxon>
        <taxon>Scarabaeiformia</taxon>
        <taxon>Scarabaeidae</taxon>
        <taxon>Rutelinae</taxon>
        <taxon>Popillia</taxon>
    </lineage>
</organism>
<dbReference type="Proteomes" id="UP001458880">
    <property type="component" value="Unassembled WGS sequence"/>
</dbReference>
<feature type="compositionally biased region" description="Polar residues" evidence="4">
    <location>
        <begin position="23"/>
        <end position="44"/>
    </location>
</feature>
<proteinExistence type="predicted"/>
<keyword evidence="2" id="KW-0862">Zinc</keyword>
<name>A0AAW1MGA1_POPJA</name>
<keyword evidence="1 3" id="KW-0863">Zinc-finger</keyword>
<sequence length="130" mass="14602">MMNILRHKRGKKITTKPGARISLDSSKNQTQTEGLDKVTSSTARPTIPLYSSDEDLPLINLVSNSSSKHTSKQEKIGQHENLCSICPCDFRHYVGKDWICCVNCKHSVCGHCNKGTKNARFECPRCDYDD</sequence>
<accession>A0AAW1MGA1</accession>
<dbReference type="EMBL" id="JASPKY010000052">
    <property type="protein sequence ID" value="KAK9745083.1"/>
    <property type="molecule type" value="Genomic_DNA"/>
</dbReference>
<evidence type="ECO:0000256" key="3">
    <source>
        <dbReference type="PROSITE-ProRule" id="PRU00175"/>
    </source>
</evidence>
<reference evidence="6 7" key="1">
    <citation type="journal article" date="2024" name="BMC Genomics">
        <title>De novo assembly and annotation of Popillia japonica's genome with initial clues to its potential as an invasive pest.</title>
        <authorList>
            <person name="Cucini C."/>
            <person name="Boschi S."/>
            <person name="Funari R."/>
            <person name="Cardaioli E."/>
            <person name="Iannotti N."/>
            <person name="Marturano G."/>
            <person name="Paoli F."/>
            <person name="Bruttini M."/>
            <person name="Carapelli A."/>
            <person name="Frati F."/>
            <person name="Nardi F."/>
        </authorList>
    </citation>
    <scope>NUCLEOTIDE SEQUENCE [LARGE SCALE GENOMIC DNA]</scope>
    <source>
        <strain evidence="6">DMR45628</strain>
    </source>
</reference>
<evidence type="ECO:0000256" key="1">
    <source>
        <dbReference type="ARBA" id="ARBA00022771"/>
    </source>
</evidence>
<evidence type="ECO:0000313" key="7">
    <source>
        <dbReference type="Proteomes" id="UP001458880"/>
    </source>
</evidence>
<keyword evidence="1 3" id="KW-0479">Metal-binding</keyword>
<dbReference type="AlphaFoldDB" id="A0AAW1MGA1"/>
<comment type="caution">
    <text evidence="6">The sequence shown here is derived from an EMBL/GenBank/DDBJ whole genome shotgun (WGS) entry which is preliminary data.</text>
</comment>